<dbReference type="eggNOG" id="ENOG502T55G">
    <property type="taxonomic scope" value="Eukaryota"/>
</dbReference>
<proteinExistence type="inferred from homology"/>
<dbReference type="OrthoDB" id="10547042at2759"/>
<dbReference type="NCBIfam" id="NF009710">
    <property type="entry name" value="PRK13239.1"/>
    <property type="match status" value="1"/>
</dbReference>
<feature type="domain" description="Alkylmercury lyase helix-turn-helix" evidence="10">
    <location>
        <begin position="71"/>
        <end position="133"/>
    </location>
</feature>
<evidence type="ECO:0000313" key="11">
    <source>
        <dbReference type="EMBL" id="CCX13273.1"/>
    </source>
</evidence>
<keyword evidence="12" id="KW-1185">Reference proteome</keyword>
<dbReference type="InterPro" id="IPR053717">
    <property type="entry name" value="MerB_lyase_sf"/>
</dbReference>
<evidence type="ECO:0000256" key="4">
    <source>
        <dbReference type="ARBA" id="ARBA00018180"/>
    </source>
</evidence>
<dbReference type="GO" id="GO:0046689">
    <property type="term" value="P:response to mercury ion"/>
    <property type="evidence" value="ECO:0007669"/>
    <property type="project" value="UniProtKB-KW"/>
</dbReference>
<dbReference type="InterPro" id="IPR024259">
    <property type="entry name" value="MerB_HTH_dom"/>
</dbReference>
<dbReference type="EMBL" id="HF935794">
    <property type="protein sequence ID" value="CCX13273.1"/>
    <property type="molecule type" value="Genomic_DNA"/>
</dbReference>
<dbReference type="SUPFAM" id="SSF46785">
    <property type="entry name" value="Winged helix' DNA-binding domain"/>
    <property type="match status" value="1"/>
</dbReference>
<evidence type="ECO:0000256" key="7">
    <source>
        <dbReference type="ARBA" id="ARBA00023239"/>
    </source>
</evidence>
<comment type="similarity">
    <text evidence="2">Belongs to the MerB family.</text>
</comment>
<evidence type="ECO:0000256" key="9">
    <source>
        <dbReference type="ARBA" id="ARBA00031271"/>
    </source>
</evidence>
<evidence type="ECO:0000259" key="10">
    <source>
        <dbReference type="Pfam" id="PF12324"/>
    </source>
</evidence>
<evidence type="ECO:0000256" key="8">
    <source>
        <dbReference type="ARBA" id="ARBA00025326"/>
    </source>
</evidence>
<keyword evidence="5" id="KW-0475">Mercuric resistance</keyword>
<dbReference type="EC" id="4.99.1.2" evidence="3"/>
<protein>
    <recommendedName>
        <fullName evidence="4">Alkylmercury lyase</fullName>
        <ecNumber evidence="3">4.99.1.2</ecNumber>
    </recommendedName>
    <alternativeName>
        <fullName evidence="9">Organomercurial lyase</fullName>
    </alternativeName>
</protein>
<dbReference type="Gene3D" id="3.30.450.410">
    <property type="match status" value="1"/>
</dbReference>
<gene>
    <name evidence="11" type="ORF">PCON_12866</name>
</gene>
<keyword evidence="7 11" id="KW-0456">Lyase</keyword>
<name>U4L7Y8_PYROM</name>
<evidence type="ECO:0000256" key="6">
    <source>
        <dbReference type="ARBA" id="ARBA00022914"/>
    </source>
</evidence>
<keyword evidence="6" id="KW-0476">Mercury</keyword>
<dbReference type="Pfam" id="PF03243">
    <property type="entry name" value="MerB"/>
    <property type="match status" value="1"/>
</dbReference>
<dbReference type="InterPro" id="IPR036390">
    <property type="entry name" value="WH_DNA-bd_sf"/>
</dbReference>
<dbReference type="AlphaFoldDB" id="U4L7Y8"/>
<comment type="function">
    <text evidence="8">Cleaves the carbon-mercury bond of organomercurials such as phenylmercuric acetate. One product is Hg(2+), which is subsequently detoxified by the mercuric reductase.</text>
</comment>
<dbReference type="GO" id="GO:0018836">
    <property type="term" value="F:alkylmercury lyase activity"/>
    <property type="evidence" value="ECO:0007669"/>
    <property type="project" value="UniProtKB-EC"/>
</dbReference>
<accession>U4L7Y8</accession>
<evidence type="ECO:0000256" key="2">
    <source>
        <dbReference type="ARBA" id="ARBA00009443"/>
    </source>
</evidence>
<dbReference type="PRINTS" id="PR01699">
    <property type="entry name" value="ORGNOHGLYASE"/>
</dbReference>
<dbReference type="NCBIfam" id="NF033555">
    <property type="entry name" value="lyase_MerB"/>
    <property type="match status" value="1"/>
</dbReference>
<evidence type="ECO:0000256" key="5">
    <source>
        <dbReference type="ARBA" id="ARBA00022466"/>
    </source>
</evidence>
<dbReference type="Pfam" id="PF12324">
    <property type="entry name" value="HTH_15"/>
    <property type="match status" value="1"/>
</dbReference>
<comment type="catalytic activity">
    <reaction evidence="1">
        <text>an alkylmercury + H(+) = an alkane + Hg(2+)</text>
        <dbReference type="Rhea" id="RHEA:18777"/>
        <dbReference type="ChEBI" id="CHEBI:15378"/>
        <dbReference type="ChEBI" id="CHEBI:16793"/>
        <dbReference type="ChEBI" id="CHEBI:18310"/>
        <dbReference type="ChEBI" id="CHEBI:83725"/>
        <dbReference type="EC" id="4.99.1.2"/>
    </reaction>
</comment>
<evidence type="ECO:0000313" key="12">
    <source>
        <dbReference type="Proteomes" id="UP000018144"/>
    </source>
</evidence>
<dbReference type="InterPro" id="IPR004927">
    <property type="entry name" value="MerB"/>
</dbReference>
<reference evidence="11 12" key="1">
    <citation type="journal article" date="2013" name="PLoS Genet.">
        <title>The genome and development-dependent transcriptomes of Pyronema confluens: a window into fungal evolution.</title>
        <authorList>
            <person name="Traeger S."/>
            <person name="Altegoer F."/>
            <person name="Freitag M."/>
            <person name="Gabaldon T."/>
            <person name="Kempken F."/>
            <person name="Kumar A."/>
            <person name="Marcet-Houben M."/>
            <person name="Poggeler S."/>
            <person name="Stajich J.E."/>
            <person name="Nowrousian M."/>
        </authorList>
    </citation>
    <scope>NUCLEOTIDE SEQUENCE [LARGE SCALE GENOMIC DNA]</scope>
    <source>
        <strain evidence="12">CBS 100304</strain>
        <tissue evidence="11">Vegetative mycelium</tissue>
    </source>
</reference>
<dbReference type="SUPFAM" id="SSF160387">
    <property type="entry name" value="NosL/MerB-like"/>
    <property type="match status" value="1"/>
</dbReference>
<dbReference type="Proteomes" id="UP000018144">
    <property type="component" value="Unassembled WGS sequence"/>
</dbReference>
<organism evidence="11 12">
    <name type="scientific">Pyronema omphalodes (strain CBS 100304)</name>
    <name type="common">Pyronema confluens</name>
    <dbReference type="NCBI Taxonomy" id="1076935"/>
    <lineage>
        <taxon>Eukaryota</taxon>
        <taxon>Fungi</taxon>
        <taxon>Dikarya</taxon>
        <taxon>Ascomycota</taxon>
        <taxon>Pezizomycotina</taxon>
        <taxon>Pezizomycetes</taxon>
        <taxon>Pezizales</taxon>
        <taxon>Pyronemataceae</taxon>
        <taxon>Pyronema</taxon>
    </lineage>
</organism>
<sequence>MTDLVVIFEKKPVEMSILKIYKSYDNTLERFWIPRKTYSIKYIFLRILQSNEEKVMKTEIQELVTLFDQNKGEGGGSMKWLFRPLLQMLTKGEPVTVEDIATTTGKPLDEVKDILSTLSSVELDEQGRVVGFGLTLIPTPHRFEVDEKQLYAWCALDTLMFPELIGHMVHIESPCYSTGKPIRLTVEPDRVLSLEPTTAVVSIVTPDDTSSVRSSFCNEVHFFSTESAAQNWLNQHPNGKVYPVKEAFELGRLLGKRYEESGPTNESCCDI</sequence>
<evidence type="ECO:0000256" key="3">
    <source>
        <dbReference type="ARBA" id="ARBA00013237"/>
    </source>
</evidence>
<evidence type="ECO:0000256" key="1">
    <source>
        <dbReference type="ARBA" id="ARBA00000165"/>
    </source>
</evidence>